<dbReference type="EMBL" id="UGQW01000002">
    <property type="protein sequence ID" value="STZ67920.1"/>
    <property type="molecule type" value="Genomic_DNA"/>
</dbReference>
<feature type="transmembrane region" description="Helical" evidence="1">
    <location>
        <begin position="12"/>
        <end position="32"/>
    </location>
</feature>
<accession>A0A378U0H2</accession>
<dbReference type="GeneID" id="93352396"/>
<name>A0A378U0H2_NEIEL</name>
<dbReference type="RefSeq" id="WP_074895366.1">
    <property type="nucleotide sequence ID" value="NZ_CP031252.1"/>
</dbReference>
<feature type="transmembrane region" description="Helical" evidence="1">
    <location>
        <begin position="325"/>
        <end position="344"/>
    </location>
</feature>
<proteinExistence type="predicted"/>
<dbReference type="Proteomes" id="UP000254927">
    <property type="component" value="Unassembled WGS sequence"/>
</dbReference>
<protein>
    <submittedName>
        <fullName evidence="2">Integral membrane protein NnrS</fullName>
    </submittedName>
</protein>
<dbReference type="AlphaFoldDB" id="A0A378U0H2"/>
<feature type="transmembrane region" description="Helical" evidence="1">
    <location>
        <begin position="83"/>
        <end position="105"/>
    </location>
</feature>
<dbReference type="InterPro" id="IPR010266">
    <property type="entry name" value="NnrS"/>
</dbReference>
<feature type="transmembrane region" description="Helical" evidence="1">
    <location>
        <begin position="350"/>
        <end position="371"/>
    </location>
</feature>
<gene>
    <name evidence="2" type="ORF">NCTC10660_01412</name>
</gene>
<keyword evidence="1" id="KW-0812">Transmembrane</keyword>
<evidence type="ECO:0000313" key="2">
    <source>
        <dbReference type="EMBL" id="STZ67920.1"/>
    </source>
</evidence>
<sequence>MKFFQHPVWAMAFRPLYSLTAVYGALSVLLWSFGYQGTPQLPGFLWHAHEMIWGYAGGVVVAFLLTAVATWTGKPPVSGQRLALLVGLWLLARLFAFIPNAALLSGVAGTAFYWLAAFYMGQSVFAAESKRNYIAVYALILMGITLAVFHTRLSIGNTASLQDNLFAGLVMVAGFIGLIGSRIIGFFTSRRLGTPQPASPQWALMAPLVLPMLMAALMTLRLALPLAALCGIACGLLGLVQTVRWWAKGTAKEPLLWTLHIGYAATAMGLIIMGFGQWIPKLMSPGVHFIAVGGIGLLTVSMMTRTALGHTGRQLYPAPKLMPTAFCLMVGALFFRTLAAIMLMTVHPTAYLHSLRCSGVLFAASLLLYAWRYIPWLTRPRLDGKPG</sequence>
<feature type="transmembrane region" description="Helical" evidence="1">
    <location>
        <begin position="134"/>
        <end position="153"/>
    </location>
</feature>
<feature type="transmembrane region" description="Helical" evidence="1">
    <location>
        <begin position="259"/>
        <end position="279"/>
    </location>
</feature>
<keyword evidence="1" id="KW-1133">Transmembrane helix</keyword>
<evidence type="ECO:0000313" key="3">
    <source>
        <dbReference type="Proteomes" id="UP000254927"/>
    </source>
</evidence>
<evidence type="ECO:0000256" key="1">
    <source>
        <dbReference type="SAM" id="Phobius"/>
    </source>
</evidence>
<feature type="transmembrane region" description="Helical" evidence="1">
    <location>
        <begin position="285"/>
        <end position="304"/>
    </location>
</feature>
<dbReference type="Pfam" id="PF05940">
    <property type="entry name" value="NnrS"/>
    <property type="match status" value="1"/>
</dbReference>
<feature type="transmembrane region" description="Helical" evidence="1">
    <location>
        <begin position="52"/>
        <end position="71"/>
    </location>
</feature>
<reference evidence="2 3" key="1">
    <citation type="submission" date="2018-06" db="EMBL/GenBank/DDBJ databases">
        <authorList>
            <consortium name="Pathogen Informatics"/>
            <person name="Doyle S."/>
        </authorList>
    </citation>
    <scope>NUCLEOTIDE SEQUENCE [LARGE SCALE GENOMIC DNA]</scope>
    <source>
        <strain evidence="2 3">NCTC10660</strain>
    </source>
</reference>
<feature type="transmembrane region" description="Helical" evidence="1">
    <location>
        <begin position="165"/>
        <end position="189"/>
    </location>
</feature>
<keyword evidence="1" id="KW-0472">Membrane</keyword>
<feature type="transmembrane region" description="Helical" evidence="1">
    <location>
        <begin position="226"/>
        <end position="247"/>
    </location>
</feature>
<organism evidence="2 3">
    <name type="scientific">Neisseria elongata</name>
    <dbReference type="NCBI Taxonomy" id="495"/>
    <lineage>
        <taxon>Bacteria</taxon>
        <taxon>Pseudomonadati</taxon>
        <taxon>Pseudomonadota</taxon>
        <taxon>Betaproteobacteria</taxon>
        <taxon>Neisseriales</taxon>
        <taxon>Neisseriaceae</taxon>
        <taxon>Neisseria</taxon>
    </lineage>
</organism>
<feature type="transmembrane region" description="Helical" evidence="1">
    <location>
        <begin position="111"/>
        <end position="127"/>
    </location>
</feature>